<dbReference type="AlphaFoldDB" id="A0A1H6ZDL4"/>
<accession>A0A1H6ZDL4</accession>
<keyword evidence="2" id="KW-1185">Reference proteome</keyword>
<dbReference type="EMBL" id="FNZE01000009">
    <property type="protein sequence ID" value="SEJ46945.1"/>
    <property type="molecule type" value="Genomic_DNA"/>
</dbReference>
<organism evidence="1 2">
    <name type="scientific">Pseudomonas linyingensis</name>
    <dbReference type="NCBI Taxonomy" id="915471"/>
    <lineage>
        <taxon>Bacteria</taxon>
        <taxon>Pseudomonadati</taxon>
        <taxon>Pseudomonadota</taxon>
        <taxon>Gammaproteobacteria</taxon>
        <taxon>Pseudomonadales</taxon>
        <taxon>Pseudomonadaceae</taxon>
        <taxon>Pseudomonas</taxon>
    </lineage>
</organism>
<name>A0A1H6ZDL4_9PSED</name>
<sequence>MNPGFRTYDAQGRETFNIFMPVIRQESLQYLPANSSGAIDLSAYLGSSAAVRFVPADYHTFQDVIAPYAYMDGKLLRWTTAAHAHYAIVTGVVR</sequence>
<proteinExistence type="predicted"/>
<dbReference type="Proteomes" id="UP000242930">
    <property type="component" value="Unassembled WGS sequence"/>
</dbReference>
<dbReference type="RefSeq" id="WP_090311387.1">
    <property type="nucleotide sequence ID" value="NZ_FNZE01000009.1"/>
</dbReference>
<evidence type="ECO:0000313" key="1">
    <source>
        <dbReference type="EMBL" id="SEJ46945.1"/>
    </source>
</evidence>
<evidence type="ECO:0000313" key="2">
    <source>
        <dbReference type="Proteomes" id="UP000242930"/>
    </source>
</evidence>
<gene>
    <name evidence="1" type="ORF">SAMN05216201_10998</name>
</gene>
<reference evidence="2" key="1">
    <citation type="submission" date="2016-10" db="EMBL/GenBank/DDBJ databases">
        <authorList>
            <person name="Varghese N."/>
            <person name="Submissions S."/>
        </authorList>
    </citation>
    <scope>NUCLEOTIDE SEQUENCE [LARGE SCALE GENOMIC DNA]</scope>
    <source>
        <strain evidence="2">LMG 25967</strain>
    </source>
</reference>
<dbReference type="STRING" id="915471.SAMN05216201_10998"/>
<protein>
    <submittedName>
        <fullName evidence="1">Uncharacterized protein</fullName>
    </submittedName>
</protein>